<evidence type="ECO:0000256" key="5">
    <source>
        <dbReference type="ARBA" id="ARBA00033308"/>
    </source>
</evidence>
<evidence type="ECO:0000259" key="7">
    <source>
        <dbReference type="PROSITE" id="PS51671"/>
    </source>
</evidence>
<dbReference type="GO" id="GO:0008893">
    <property type="term" value="F:guanosine-3',5'-bis(diphosphate) 3'-diphosphatase activity"/>
    <property type="evidence" value="ECO:0007669"/>
    <property type="project" value="TreeGrafter"/>
</dbReference>
<dbReference type="Proteomes" id="UP001157439">
    <property type="component" value="Unassembled WGS sequence"/>
</dbReference>
<evidence type="ECO:0000313" key="9">
    <source>
        <dbReference type="EMBL" id="GLS82832.1"/>
    </source>
</evidence>
<dbReference type="GO" id="GO:0005886">
    <property type="term" value="C:plasma membrane"/>
    <property type="evidence" value="ECO:0007669"/>
    <property type="project" value="TreeGrafter"/>
</dbReference>
<sequence length="738" mass="83067">MVAVREAHFTGPNVDLTSWVQRHTSDEEQSQALLETIKGVLAIAEKQSSDDAQLKRCSAHSRELIEILSPLNMDLETLQASVLFVAHEADWIDIAGIEEQFGKSLATLVQSVQAMDAIRTLNLSQSSSNPGQIDNLRRMLLAMVEDVRAVVIKLAERVVLLREAKHLEETERVLLAREISDVFAPLANRLGIGQLKWELEDLAFRYLHPETYKSIAKLLDEKRIAREDYIEAFVASVQQQLDADKVKGKVYGRPKHIYSIWKKMQNKQLQFDELFDVRAVRIVTERLQDCYASLGVVHSLFKHIPQEFDDYVANPKPNGYQSIHTVVLGPQGKTVEIQIRTDAMHQDAELGVAAHWKYKEGSGGGKPSGYEENINWLRKILQWQEDVAESGNLVEEIRSQVFEDRVYVFTPGGEVVDLPLGSTVLDFAYYIHSQVGHKAIGAKVDGRIVPFTYQVATGERVEIITSKQPNPKRDWLNPNLGYINSQRGRSKISHWFKQQDRDKNLVAGKEILETELGKVGLHLKDAASAIERFNVHSLDDLMAAVGGGDVRINQVINHVQSRLRQEQPEPEQEQVERLLKKSSPANKKPNKGLIEVDGVGNLMTQIAKCCHPVPGDSIQGFITQGRGISVHRQDCSQLKELLEKSPERMVDVVWGENCSGGFRVRVQVVSNERAGLLRDVTLLLANEKIDVLNMSHKVDGKRQVAKIELELEFTNIDGLSRILHKLEQVPGVIESIRK</sequence>
<dbReference type="InterPro" id="IPR012676">
    <property type="entry name" value="TGS-like"/>
</dbReference>
<dbReference type="InterPro" id="IPR012675">
    <property type="entry name" value="Beta-grasp_dom_sf"/>
</dbReference>
<protein>
    <recommendedName>
        <fullName evidence="1">GTP pyrophosphokinase</fullName>
    </recommendedName>
    <alternativeName>
        <fullName evidence="4">(p)ppGpp synthase</fullName>
    </alternativeName>
    <alternativeName>
        <fullName evidence="3">ATP:GTP 3'-pyrophosphotransferase</fullName>
    </alternativeName>
    <alternativeName>
        <fullName evidence="5">ppGpp synthase I</fullName>
    </alternativeName>
</protein>
<feature type="domain" description="TGS" evidence="8">
    <location>
        <begin position="404"/>
        <end position="465"/>
    </location>
</feature>
<dbReference type="InterPro" id="IPR004811">
    <property type="entry name" value="RelA/Spo_fam"/>
</dbReference>
<dbReference type="Gene3D" id="3.10.20.30">
    <property type="match status" value="1"/>
</dbReference>
<dbReference type="InterPro" id="IPR033655">
    <property type="entry name" value="TGS_RelA/SpoT"/>
</dbReference>
<evidence type="ECO:0000256" key="4">
    <source>
        <dbReference type="ARBA" id="ARBA00032407"/>
    </source>
</evidence>
<dbReference type="GO" id="GO:0042594">
    <property type="term" value="P:response to starvation"/>
    <property type="evidence" value="ECO:0007669"/>
    <property type="project" value="TreeGrafter"/>
</dbReference>
<evidence type="ECO:0000256" key="2">
    <source>
        <dbReference type="ARBA" id="ARBA00025704"/>
    </source>
</evidence>
<dbReference type="GO" id="GO:0015969">
    <property type="term" value="P:guanosine tetraphosphate metabolic process"/>
    <property type="evidence" value="ECO:0007669"/>
    <property type="project" value="InterPro"/>
</dbReference>
<evidence type="ECO:0000256" key="6">
    <source>
        <dbReference type="RuleBase" id="RU003847"/>
    </source>
</evidence>
<evidence type="ECO:0000259" key="8">
    <source>
        <dbReference type="PROSITE" id="PS51880"/>
    </source>
</evidence>
<organism evidence="9 10">
    <name type="scientific">Paraferrimonas haliotis</name>
    <dbReference type="NCBI Taxonomy" id="2013866"/>
    <lineage>
        <taxon>Bacteria</taxon>
        <taxon>Pseudomonadati</taxon>
        <taxon>Pseudomonadota</taxon>
        <taxon>Gammaproteobacteria</taxon>
        <taxon>Alteromonadales</taxon>
        <taxon>Ferrimonadaceae</taxon>
        <taxon>Paraferrimonas</taxon>
    </lineage>
</organism>
<dbReference type="InterPro" id="IPR043519">
    <property type="entry name" value="NT_sf"/>
</dbReference>
<evidence type="ECO:0000256" key="1">
    <source>
        <dbReference type="ARBA" id="ARBA00019852"/>
    </source>
</evidence>
<dbReference type="Pfam" id="PF13328">
    <property type="entry name" value="HD_4"/>
    <property type="match status" value="1"/>
</dbReference>
<keyword evidence="10" id="KW-1185">Reference proteome</keyword>
<dbReference type="Pfam" id="PF04607">
    <property type="entry name" value="RelA_SpoT"/>
    <property type="match status" value="1"/>
</dbReference>
<dbReference type="CDD" id="cd01668">
    <property type="entry name" value="TGS_RSH"/>
    <property type="match status" value="1"/>
</dbReference>
<dbReference type="GO" id="GO:0008728">
    <property type="term" value="F:GTP diphosphokinase activity"/>
    <property type="evidence" value="ECO:0007669"/>
    <property type="project" value="TreeGrafter"/>
</dbReference>
<dbReference type="InterPro" id="IPR045865">
    <property type="entry name" value="ACT-like_dom_sf"/>
</dbReference>
<dbReference type="SUPFAM" id="SSF109604">
    <property type="entry name" value="HD-domain/PDEase-like"/>
    <property type="match status" value="1"/>
</dbReference>
<accession>A0AA37WW28</accession>
<dbReference type="Pfam" id="PF13291">
    <property type="entry name" value="ACT_4"/>
    <property type="match status" value="1"/>
</dbReference>
<evidence type="ECO:0000256" key="3">
    <source>
        <dbReference type="ARBA" id="ARBA00029754"/>
    </source>
</evidence>
<proteinExistence type="inferred from homology"/>
<dbReference type="PANTHER" id="PTHR21262:SF31">
    <property type="entry name" value="GTP PYROPHOSPHOKINASE"/>
    <property type="match status" value="1"/>
</dbReference>
<dbReference type="InterPro" id="IPR007685">
    <property type="entry name" value="RelA_SpoT"/>
</dbReference>
<dbReference type="SUPFAM" id="SSF81271">
    <property type="entry name" value="TGS-like"/>
    <property type="match status" value="1"/>
</dbReference>
<dbReference type="SMART" id="SM00954">
    <property type="entry name" value="RelA_SpoT"/>
    <property type="match status" value="1"/>
</dbReference>
<dbReference type="RefSeq" id="WP_095500013.1">
    <property type="nucleotide sequence ID" value="NZ_BSPO01000002.1"/>
</dbReference>
<dbReference type="SUPFAM" id="SSF81301">
    <property type="entry name" value="Nucleotidyltransferase"/>
    <property type="match status" value="1"/>
</dbReference>
<dbReference type="FunFam" id="3.30.460.10:FF:000001">
    <property type="entry name" value="GTP pyrophosphokinase RelA"/>
    <property type="match status" value="1"/>
</dbReference>
<dbReference type="Gene3D" id="1.10.3210.10">
    <property type="entry name" value="Hypothetical protein af1432"/>
    <property type="match status" value="1"/>
</dbReference>
<comment type="pathway">
    <text evidence="2">Purine metabolism.</text>
</comment>
<dbReference type="PROSITE" id="PS51880">
    <property type="entry name" value="TGS"/>
    <property type="match status" value="1"/>
</dbReference>
<dbReference type="Gene3D" id="3.30.70.260">
    <property type="match status" value="1"/>
</dbReference>
<dbReference type="InterPro" id="IPR045600">
    <property type="entry name" value="RelA/SpoT_AH_RIS"/>
</dbReference>
<dbReference type="Gene3D" id="3.30.460.10">
    <property type="entry name" value="Beta Polymerase, domain 2"/>
    <property type="match status" value="1"/>
</dbReference>
<dbReference type="NCBIfam" id="TIGR00691">
    <property type="entry name" value="spoT_relA"/>
    <property type="match status" value="1"/>
</dbReference>
<dbReference type="PANTHER" id="PTHR21262">
    <property type="entry name" value="GUANOSINE-3',5'-BIS DIPHOSPHATE 3'-PYROPHOSPHOHYDROLASE"/>
    <property type="match status" value="1"/>
</dbReference>
<dbReference type="NCBIfam" id="NF008124">
    <property type="entry name" value="PRK10872.1"/>
    <property type="match status" value="1"/>
</dbReference>
<gene>
    <name evidence="9" type="primary">relA</name>
    <name evidence="9" type="ORF">GCM10007894_08090</name>
</gene>
<dbReference type="FunFam" id="3.10.20.30:FF:000002">
    <property type="entry name" value="GTP pyrophosphokinase (RelA/SpoT)"/>
    <property type="match status" value="1"/>
</dbReference>
<dbReference type="CDD" id="cd05399">
    <property type="entry name" value="NT_Rel-Spo_like"/>
    <property type="match status" value="1"/>
</dbReference>
<dbReference type="AlphaFoldDB" id="A0AA37WW28"/>
<feature type="domain" description="ACT" evidence="7">
    <location>
        <begin position="665"/>
        <end position="738"/>
    </location>
</feature>
<evidence type="ECO:0000313" key="10">
    <source>
        <dbReference type="Proteomes" id="UP001157439"/>
    </source>
</evidence>
<comment type="function">
    <text evidence="6">In eubacteria ppGpp (guanosine 3'-diphosphate 5'-diphosphate) is a mediator of the stringent response that coordinates a variety of cellular activities in response to changes in nutritional abundance.</text>
</comment>
<dbReference type="InterPro" id="IPR002912">
    <property type="entry name" value="ACT_dom"/>
</dbReference>
<dbReference type="Pfam" id="PF19296">
    <property type="entry name" value="RelA_AH_RIS"/>
    <property type="match status" value="1"/>
</dbReference>
<dbReference type="GO" id="GO:0015949">
    <property type="term" value="P:nucleobase-containing small molecule interconversion"/>
    <property type="evidence" value="ECO:0007669"/>
    <property type="project" value="UniProtKB-ARBA"/>
</dbReference>
<name>A0AA37WW28_9GAMM</name>
<comment type="similarity">
    <text evidence="6">Belongs to the relA/spoT family.</text>
</comment>
<dbReference type="CDD" id="cd04876">
    <property type="entry name" value="ACT_RelA-SpoT"/>
    <property type="match status" value="1"/>
</dbReference>
<dbReference type="Pfam" id="PF02824">
    <property type="entry name" value="TGS"/>
    <property type="match status" value="1"/>
</dbReference>
<dbReference type="SUPFAM" id="SSF55021">
    <property type="entry name" value="ACT-like"/>
    <property type="match status" value="1"/>
</dbReference>
<reference evidence="9 10" key="1">
    <citation type="journal article" date="2014" name="Int. J. Syst. Evol. Microbiol.">
        <title>Complete genome sequence of Corynebacterium casei LMG S-19264T (=DSM 44701T), isolated from a smear-ripened cheese.</title>
        <authorList>
            <consortium name="US DOE Joint Genome Institute (JGI-PGF)"/>
            <person name="Walter F."/>
            <person name="Albersmeier A."/>
            <person name="Kalinowski J."/>
            <person name="Ruckert C."/>
        </authorList>
    </citation>
    <scope>NUCLEOTIDE SEQUENCE [LARGE SCALE GENOMIC DNA]</scope>
    <source>
        <strain evidence="9 10">NBRC 112785</strain>
    </source>
</reference>
<dbReference type="EMBL" id="BSPO01000002">
    <property type="protein sequence ID" value="GLS82832.1"/>
    <property type="molecule type" value="Genomic_DNA"/>
</dbReference>
<dbReference type="InterPro" id="IPR004095">
    <property type="entry name" value="TGS"/>
</dbReference>
<comment type="caution">
    <text evidence="9">The sequence shown here is derived from an EMBL/GenBank/DDBJ whole genome shotgun (WGS) entry which is preliminary data.</text>
</comment>
<dbReference type="PROSITE" id="PS51671">
    <property type="entry name" value="ACT"/>
    <property type="match status" value="1"/>
</dbReference>